<evidence type="ECO:0000256" key="3">
    <source>
        <dbReference type="ARBA" id="ARBA00022692"/>
    </source>
</evidence>
<organism evidence="7 8">
    <name type="scientific">Fredinandcohnia quinoae</name>
    <dbReference type="NCBI Taxonomy" id="2918902"/>
    <lineage>
        <taxon>Bacteria</taxon>
        <taxon>Bacillati</taxon>
        <taxon>Bacillota</taxon>
        <taxon>Bacilli</taxon>
        <taxon>Bacillales</taxon>
        <taxon>Bacillaceae</taxon>
        <taxon>Fredinandcohnia</taxon>
    </lineage>
</organism>
<evidence type="ECO:0000256" key="5">
    <source>
        <dbReference type="ARBA" id="ARBA00023136"/>
    </source>
</evidence>
<evidence type="ECO:0000313" key="7">
    <source>
        <dbReference type="EMBL" id="MCH1625227.1"/>
    </source>
</evidence>
<sequence>MERTILFENQPVWNIPLLIGLICVTVLFTVLVKYYTNIKIKQKQPLLFIISILIFYLMIGSPISVLSHISFSTHMIQMSILYFVVPPLLLIGIPELLFQRVKEYKFLRVVAKIFLPSTIALLFFATLFFMYHLPVIIEVLTQNSLFHNGYMGLLFVLSFQMWWPIVAPDPKQRFCNGSRKRYILLSGMILMPACVLFIFNDFIGGIGNPLLMKVTAQLCIPGEISSINLPQLPIDPKFDQPLAGILMLGIHKIGMMVTFYFGKRIQNQQEESPCVCGTYFHYR</sequence>
<dbReference type="EMBL" id="JAKTTI010000009">
    <property type="protein sequence ID" value="MCH1625227.1"/>
    <property type="molecule type" value="Genomic_DNA"/>
</dbReference>
<gene>
    <name evidence="7" type="ORF">MJG50_07795</name>
</gene>
<name>A0AAW5E589_9BACI</name>
<keyword evidence="5 6" id="KW-0472">Membrane</keyword>
<dbReference type="InterPro" id="IPR019108">
    <property type="entry name" value="Caa3_assmbl_CtaG-rel"/>
</dbReference>
<dbReference type="GO" id="GO:0005886">
    <property type="term" value="C:plasma membrane"/>
    <property type="evidence" value="ECO:0007669"/>
    <property type="project" value="UniProtKB-SubCell"/>
</dbReference>
<evidence type="ECO:0000256" key="4">
    <source>
        <dbReference type="ARBA" id="ARBA00022989"/>
    </source>
</evidence>
<proteinExistence type="predicted"/>
<evidence type="ECO:0000256" key="2">
    <source>
        <dbReference type="ARBA" id="ARBA00022475"/>
    </source>
</evidence>
<evidence type="ECO:0000313" key="8">
    <source>
        <dbReference type="Proteomes" id="UP001431131"/>
    </source>
</evidence>
<feature type="transmembrane region" description="Helical" evidence="6">
    <location>
        <begin position="75"/>
        <end position="97"/>
    </location>
</feature>
<reference evidence="7" key="1">
    <citation type="submission" date="2022-02" db="EMBL/GenBank/DDBJ databases">
        <title>Fredinandcohnia quinoae sp. nov. isolated from Chenopodium quinoa seeds.</title>
        <authorList>
            <person name="Saati-Santamaria Z."/>
            <person name="Flores-Felix J.D."/>
            <person name="Igual J.M."/>
            <person name="Velazquez E."/>
            <person name="Garcia-Fraile P."/>
            <person name="Martinez-Molina E."/>
        </authorList>
    </citation>
    <scope>NUCLEOTIDE SEQUENCE</scope>
    <source>
        <strain evidence="7">SECRCQ15</strain>
    </source>
</reference>
<accession>A0AAW5E589</accession>
<feature type="transmembrane region" description="Helical" evidence="6">
    <location>
        <begin position="109"/>
        <end position="133"/>
    </location>
</feature>
<dbReference type="Proteomes" id="UP001431131">
    <property type="component" value="Unassembled WGS sequence"/>
</dbReference>
<feature type="transmembrane region" description="Helical" evidence="6">
    <location>
        <begin position="46"/>
        <end position="69"/>
    </location>
</feature>
<comment type="subcellular location">
    <subcellularLocation>
        <location evidence="1">Cell membrane</location>
        <topology evidence="1">Multi-pass membrane protein</topology>
    </subcellularLocation>
</comment>
<keyword evidence="8" id="KW-1185">Reference proteome</keyword>
<feature type="transmembrane region" description="Helical" evidence="6">
    <location>
        <begin position="145"/>
        <end position="163"/>
    </location>
</feature>
<dbReference type="AlphaFoldDB" id="A0AAW5E589"/>
<protein>
    <submittedName>
        <fullName evidence="7">Cytochrome c oxidase assembly protein</fullName>
    </submittedName>
</protein>
<dbReference type="RefSeq" id="WP_240254336.1">
    <property type="nucleotide sequence ID" value="NZ_JAKTTI010000009.1"/>
</dbReference>
<feature type="transmembrane region" description="Helical" evidence="6">
    <location>
        <begin position="242"/>
        <end position="262"/>
    </location>
</feature>
<evidence type="ECO:0000256" key="6">
    <source>
        <dbReference type="SAM" id="Phobius"/>
    </source>
</evidence>
<keyword evidence="3 6" id="KW-0812">Transmembrane</keyword>
<keyword evidence="2" id="KW-1003">Cell membrane</keyword>
<comment type="caution">
    <text evidence="7">The sequence shown here is derived from an EMBL/GenBank/DDBJ whole genome shotgun (WGS) entry which is preliminary data.</text>
</comment>
<evidence type="ECO:0000256" key="1">
    <source>
        <dbReference type="ARBA" id="ARBA00004651"/>
    </source>
</evidence>
<keyword evidence="4 6" id="KW-1133">Transmembrane helix</keyword>
<feature type="transmembrane region" description="Helical" evidence="6">
    <location>
        <begin position="183"/>
        <end position="203"/>
    </location>
</feature>
<feature type="transmembrane region" description="Helical" evidence="6">
    <location>
        <begin position="12"/>
        <end position="34"/>
    </location>
</feature>
<dbReference type="Pfam" id="PF09678">
    <property type="entry name" value="Caa3_CtaG"/>
    <property type="match status" value="1"/>
</dbReference>